<keyword evidence="3" id="KW-1185">Reference proteome</keyword>
<evidence type="ECO:0000256" key="1">
    <source>
        <dbReference type="SAM" id="SignalP"/>
    </source>
</evidence>
<feature type="signal peptide" evidence="1">
    <location>
        <begin position="1"/>
        <end position="28"/>
    </location>
</feature>
<organism evidence="2 3">
    <name type="scientific">Kitasatospora cystarginea</name>
    <dbReference type="NCBI Taxonomy" id="58350"/>
    <lineage>
        <taxon>Bacteria</taxon>
        <taxon>Bacillati</taxon>
        <taxon>Actinomycetota</taxon>
        <taxon>Actinomycetes</taxon>
        <taxon>Kitasatosporales</taxon>
        <taxon>Streptomycetaceae</taxon>
        <taxon>Kitasatospora</taxon>
    </lineage>
</organism>
<keyword evidence="1" id="KW-0732">Signal</keyword>
<accession>A0ABP5QJ35</accession>
<feature type="chain" id="PRO_5046690946" evidence="1">
    <location>
        <begin position="29"/>
        <end position="82"/>
    </location>
</feature>
<reference evidence="3" key="1">
    <citation type="journal article" date="2019" name="Int. J. Syst. Evol. Microbiol.">
        <title>The Global Catalogue of Microorganisms (GCM) 10K type strain sequencing project: providing services to taxonomists for standard genome sequencing and annotation.</title>
        <authorList>
            <consortium name="The Broad Institute Genomics Platform"/>
            <consortium name="The Broad Institute Genome Sequencing Center for Infectious Disease"/>
            <person name="Wu L."/>
            <person name="Ma J."/>
        </authorList>
    </citation>
    <scope>NUCLEOTIDE SEQUENCE [LARGE SCALE GENOMIC DNA]</scope>
    <source>
        <strain evidence="3">JCM 7356</strain>
    </source>
</reference>
<dbReference type="EMBL" id="BAAATR010000005">
    <property type="protein sequence ID" value="GAA2236481.1"/>
    <property type="molecule type" value="Genomic_DNA"/>
</dbReference>
<sequence>MRTSIARIAAAAAMAGVALIGGADVAFAHHLDAVVSPNGAYAVGGDATDTAAGGVAAAVGGDADASGAGGTAFAVGGDADAG</sequence>
<comment type="caution">
    <text evidence="2">The sequence shown here is derived from an EMBL/GenBank/DDBJ whole genome shotgun (WGS) entry which is preliminary data.</text>
</comment>
<dbReference type="Proteomes" id="UP001500305">
    <property type="component" value="Unassembled WGS sequence"/>
</dbReference>
<dbReference type="RefSeq" id="WP_344635598.1">
    <property type="nucleotide sequence ID" value="NZ_BAAATR010000005.1"/>
</dbReference>
<evidence type="ECO:0000313" key="3">
    <source>
        <dbReference type="Proteomes" id="UP001500305"/>
    </source>
</evidence>
<gene>
    <name evidence="2" type="ORF">GCM10010430_16750</name>
</gene>
<name>A0ABP5QJ35_9ACTN</name>
<evidence type="ECO:0000313" key="2">
    <source>
        <dbReference type="EMBL" id="GAA2236481.1"/>
    </source>
</evidence>
<proteinExistence type="predicted"/>
<protein>
    <submittedName>
        <fullName evidence="2">Uncharacterized protein</fullName>
    </submittedName>
</protein>